<keyword evidence="1" id="KW-0732">Signal</keyword>
<dbReference type="RefSeq" id="WP_218562548.1">
    <property type="nucleotide sequence ID" value="NZ_CP076643.1"/>
</dbReference>
<evidence type="ECO:0000313" key="2">
    <source>
        <dbReference type="EMBL" id="QXO17347.1"/>
    </source>
</evidence>
<dbReference type="EMBL" id="CP076643">
    <property type="protein sequence ID" value="QXO17347.1"/>
    <property type="molecule type" value="Genomic_DNA"/>
</dbReference>
<reference evidence="2" key="1">
    <citation type="submission" date="2021-06" db="EMBL/GenBank/DDBJ databases">
        <title>Vibrio nov. sp., novel gut bacterium isolated from Yellow Sea oyster.</title>
        <authorList>
            <person name="Muhammad N."/>
            <person name="Nguyen T.H."/>
            <person name="Lee Y.-J."/>
            <person name="Ko J."/>
            <person name="Kim S.-G."/>
        </authorList>
    </citation>
    <scope>NUCLEOTIDE SEQUENCE</scope>
    <source>
        <strain evidence="2">OG9-811</strain>
    </source>
</reference>
<protein>
    <recommendedName>
        <fullName evidence="4">Flagella basal body P-ring formation protein FlgA</fullName>
    </recommendedName>
</protein>
<gene>
    <name evidence="2" type="ORF">KNV97_18480</name>
</gene>
<keyword evidence="3" id="KW-1185">Reference proteome</keyword>
<accession>A0A975U901</accession>
<dbReference type="InterPro" id="IPR052196">
    <property type="entry name" value="Bact_Kbp"/>
</dbReference>
<dbReference type="PANTHER" id="PTHR34700:SF8">
    <property type="entry name" value="POTASSIUM BINDING PROTEIN KBP"/>
    <property type="match status" value="1"/>
</dbReference>
<dbReference type="PANTHER" id="PTHR34700">
    <property type="entry name" value="POTASSIUM BINDING PROTEIN KBP"/>
    <property type="match status" value="1"/>
</dbReference>
<name>A0A975U901_9VIBR</name>
<dbReference type="KEGG" id="vos:KNV97_18480"/>
<sequence>MLRLLCRFSSVFALLCYCFLYGASAADRELNESGQVLPEIRLLDQMALAKVSRVLGSSRTRAYFTQPQPIYISGAHTEQSWGIYRPLALFSPHQQSMQALRLVARASLTASGGARSTLHVTSQSQEIRPLDIALPAARRADIRVPTQHAEPAAVSVLGTPQGLHYAVRNDWLVLDKGAEEKLVAGQRFALFQRAAPGADIVTGTLMTDLAVGSLVVEQVYPHLSLARITASSQVIDNKVVLRALADDTDAVSGSVLNESP</sequence>
<dbReference type="Proteomes" id="UP000694232">
    <property type="component" value="Chromosome 1"/>
</dbReference>
<organism evidence="2 3">
    <name type="scientific">Vibrio ostreae</name>
    <dbReference type="NCBI Taxonomy" id="2841925"/>
    <lineage>
        <taxon>Bacteria</taxon>
        <taxon>Pseudomonadati</taxon>
        <taxon>Pseudomonadota</taxon>
        <taxon>Gammaproteobacteria</taxon>
        <taxon>Vibrionales</taxon>
        <taxon>Vibrionaceae</taxon>
        <taxon>Vibrio</taxon>
    </lineage>
</organism>
<evidence type="ECO:0000313" key="3">
    <source>
        <dbReference type="Proteomes" id="UP000694232"/>
    </source>
</evidence>
<proteinExistence type="predicted"/>
<evidence type="ECO:0000256" key="1">
    <source>
        <dbReference type="SAM" id="SignalP"/>
    </source>
</evidence>
<dbReference type="AlphaFoldDB" id="A0A975U901"/>
<feature type="chain" id="PRO_5037110835" description="Flagella basal body P-ring formation protein FlgA" evidence="1">
    <location>
        <begin position="26"/>
        <end position="260"/>
    </location>
</feature>
<feature type="signal peptide" evidence="1">
    <location>
        <begin position="1"/>
        <end position="25"/>
    </location>
</feature>
<evidence type="ECO:0008006" key="4">
    <source>
        <dbReference type="Google" id="ProtNLM"/>
    </source>
</evidence>